<dbReference type="EMBL" id="CP119075">
    <property type="protein sequence ID" value="WED66123.1"/>
    <property type="molecule type" value="Genomic_DNA"/>
</dbReference>
<proteinExistence type="predicted"/>
<dbReference type="AlphaFoldDB" id="A0AAF0CQD2"/>
<dbReference type="KEGG" id="slom:PXH66_04600"/>
<sequence length="501" mass="55761">MGIALLSGGGGAGLRAATDLSLPIEDAAMIKQAADLDIEQRRYLTYLYARLNKPKVATAIGESILMENPSDRQTLLVLASMATEQRDGEAAVQLAERYLRFYPGDNQGRYFLGAGYYLQRRFVQSANVLRELKREQYAHRRYPYETDLASASASAGQWYRAMLSYQSLLRHHELGDELRDEVREALDRIYREHGPHVAAAWRGVVLDNGEVWRTEASHAMHLNDLHWWTVAGHEDRVAIESVPGLRSRTVRRADAEMGVRSRWNARWTTEAGLGHGGAGWMSEVRARYTFAPSRTVEFGTWWNERATDSLVLESLNGRQDWTGLTASWQLEADLSLGIKAGMREVYVAGTRLGQGDGIEVSLDQTLRRHGPQWIVGYRGAVASFNTGATDLTLVDPTVRPGLPPGGRRAVLNNLVSPRINRHGMGWTLTDNLADAWSYRLTVGGDYDFVLDSLGFNAGVAGMFRPRKSIEIQGELGYSSNASASNAGNEAVLLNLSFRFHY</sequence>
<evidence type="ECO:0000313" key="2">
    <source>
        <dbReference type="Proteomes" id="UP001218638"/>
    </source>
</evidence>
<dbReference type="InterPro" id="IPR011990">
    <property type="entry name" value="TPR-like_helical_dom_sf"/>
</dbReference>
<reference evidence="1" key="1">
    <citation type="submission" date="2023-03" db="EMBL/GenBank/DDBJ databases">
        <title>Lomoglobus Profundus gen. nov., sp. nov., a novel member of the phylum Verrucomicrobia, isolated from deep-marine sediment of South China Sea.</title>
        <authorList>
            <person name="Ahmad T."/>
            <person name="Ishaq S.E."/>
            <person name="Wang F."/>
        </authorList>
    </citation>
    <scope>NUCLEOTIDE SEQUENCE</scope>
    <source>
        <strain evidence="1">LMO-M01</strain>
    </source>
</reference>
<keyword evidence="2" id="KW-1185">Reference proteome</keyword>
<dbReference type="RefSeq" id="WP_330931314.1">
    <property type="nucleotide sequence ID" value="NZ_CP119075.1"/>
</dbReference>
<dbReference type="SUPFAM" id="SSF48452">
    <property type="entry name" value="TPR-like"/>
    <property type="match status" value="1"/>
</dbReference>
<accession>A0AAF0CQD2</accession>
<evidence type="ECO:0000313" key="1">
    <source>
        <dbReference type="EMBL" id="WED66123.1"/>
    </source>
</evidence>
<dbReference type="Proteomes" id="UP001218638">
    <property type="component" value="Chromosome"/>
</dbReference>
<gene>
    <name evidence="1" type="ORF">PXH66_04600</name>
</gene>
<organism evidence="1 2">
    <name type="scientific">Synoicihabitans lomoniglobus</name>
    <dbReference type="NCBI Taxonomy" id="2909285"/>
    <lineage>
        <taxon>Bacteria</taxon>
        <taxon>Pseudomonadati</taxon>
        <taxon>Verrucomicrobiota</taxon>
        <taxon>Opitutia</taxon>
        <taxon>Opitutales</taxon>
        <taxon>Opitutaceae</taxon>
        <taxon>Synoicihabitans</taxon>
    </lineage>
</organism>
<name>A0AAF0CQD2_9BACT</name>
<protein>
    <submittedName>
        <fullName evidence="1">Uncharacterized protein</fullName>
    </submittedName>
</protein>
<dbReference type="Gene3D" id="1.25.40.10">
    <property type="entry name" value="Tetratricopeptide repeat domain"/>
    <property type="match status" value="1"/>
</dbReference>